<comment type="caution">
    <text evidence="1">The sequence shown here is derived from an EMBL/GenBank/DDBJ whole genome shotgun (WGS) entry which is preliminary data.</text>
</comment>
<keyword evidence="2" id="KW-1185">Reference proteome</keyword>
<sequence>MNSKTTMVSQPHMCLKADASHTYHPKHNPQSTISPTPINHSAPIHCHHHHQSISNY</sequence>
<dbReference type="Proteomes" id="UP000799755">
    <property type="component" value="Unassembled WGS sequence"/>
</dbReference>
<reference evidence="1" key="1">
    <citation type="journal article" date="2020" name="Stud. Mycol.">
        <title>101 Dothideomycetes genomes: a test case for predicting lifestyles and emergence of pathogens.</title>
        <authorList>
            <person name="Haridas S."/>
            <person name="Albert R."/>
            <person name="Binder M."/>
            <person name="Bloem J."/>
            <person name="Labutti K."/>
            <person name="Salamov A."/>
            <person name="Andreopoulos B."/>
            <person name="Baker S."/>
            <person name="Barry K."/>
            <person name="Bills G."/>
            <person name="Bluhm B."/>
            <person name="Cannon C."/>
            <person name="Castanera R."/>
            <person name="Culley D."/>
            <person name="Daum C."/>
            <person name="Ezra D."/>
            <person name="Gonzalez J."/>
            <person name="Henrissat B."/>
            <person name="Kuo A."/>
            <person name="Liang C."/>
            <person name="Lipzen A."/>
            <person name="Lutzoni F."/>
            <person name="Magnuson J."/>
            <person name="Mondo S."/>
            <person name="Nolan M."/>
            <person name="Ohm R."/>
            <person name="Pangilinan J."/>
            <person name="Park H.-J."/>
            <person name="Ramirez L."/>
            <person name="Alfaro M."/>
            <person name="Sun H."/>
            <person name="Tritt A."/>
            <person name="Yoshinaga Y."/>
            <person name="Zwiers L.-H."/>
            <person name="Turgeon B."/>
            <person name="Goodwin S."/>
            <person name="Spatafora J."/>
            <person name="Crous P."/>
            <person name="Grigoriev I."/>
        </authorList>
    </citation>
    <scope>NUCLEOTIDE SEQUENCE</scope>
    <source>
        <strain evidence="1">ATCC 200398</strain>
    </source>
</reference>
<evidence type="ECO:0000313" key="2">
    <source>
        <dbReference type="Proteomes" id="UP000799755"/>
    </source>
</evidence>
<protein>
    <submittedName>
        <fullName evidence="1">Uncharacterized protein</fullName>
    </submittedName>
</protein>
<name>A0ACB6QWH4_9PLEO</name>
<evidence type="ECO:0000313" key="1">
    <source>
        <dbReference type="EMBL" id="KAF2471369.1"/>
    </source>
</evidence>
<dbReference type="EMBL" id="MU003505">
    <property type="protein sequence ID" value="KAF2471369.1"/>
    <property type="molecule type" value="Genomic_DNA"/>
</dbReference>
<accession>A0ACB6QWH4</accession>
<organism evidence="1 2">
    <name type="scientific">Lindgomyces ingoldianus</name>
    <dbReference type="NCBI Taxonomy" id="673940"/>
    <lineage>
        <taxon>Eukaryota</taxon>
        <taxon>Fungi</taxon>
        <taxon>Dikarya</taxon>
        <taxon>Ascomycota</taxon>
        <taxon>Pezizomycotina</taxon>
        <taxon>Dothideomycetes</taxon>
        <taxon>Pleosporomycetidae</taxon>
        <taxon>Pleosporales</taxon>
        <taxon>Lindgomycetaceae</taxon>
        <taxon>Lindgomyces</taxon>
    </lineage>
</organism>
<proteinExistence type="predicted"/>
<gene>
    <name evidence="1" type="ORF">BDR25DRAFT_303396</name>
</gene>